<name>A0A1B7JKB7_9GAMM</name>
<evidence type="ECO:0000313" key="2">
    <source>
        <dbReference type="Proteomes" id="UP000078224"/>
    </source>
</evidence>
<organism evidence="1 2">
    <name type="scientific">Providencia heimbachae ATCC 35613</name>
    <dbReference type="NCBI Taxonomy" id="1354272"/>
    <lineage>
        <taxon>Bacteria</taxon>
        <taxon>Pseudomonadati</taxon>
        <taxon>Pseudomonadota</taxon>
        <taxon>Gammaproteobacteria</taxon>
        <taxon>Enterobacterales</taxon>
        <taxon>Morganellaceae</taxon>
        <taxon>Providencia</taxon>
    </lineage>
</organism>
<dbReference type="EMBL" id="LXEW01000047">
    <property type="protein sequence ID" value="OAT48351.1"/>
    <property type="molecule type" value="Genomic_DNA"/>
</dbReference>
<dbReference type="PATRIC" id="fig|1354272.4.peg.3366"/>
<evidence type="ECO:0000313" key="1">
    <source>
        <dbReference type="EMBL" id="OAT48351.1"/>
    </source>
</evidence>
<accession>A0A1B7JKB7</accession>
<dbReference type="AlphaFoldDB" id="A0A1B7JKB7"/>
<comment type="caution">
    <text evidence="1">The sequence shown here is derived from an EMBL/GenBank/DDBJ whole genome shotgun (WGS) entry which is preliminary data.</text>
</comment>
<keyword evidence="2" id="KW-1185">Reference proteome</keyword>
<protein>
    <recommendedName>
        <fullName evidence="3">HEAT repeat domain-containing protein</fullName>
    </recommendedName>
</protein>
<sequence length="78" mass="8676">MDKVIVGMLTSLTFRVNDEIKIAAISALGDFKATIEYNDAIVRIIDLCQDPNKEVAVSAINTLSKLSVYFIPEYLSEH</sequence>
<dbReference type="Gene3D" id="1.25.10.10">
    <property type="entry name" value="Leucine-rich Repeat Variant"/>
    <property type="match status" value="1"/>
</dbReference>
<dbReference type="RefSeq" id="WP_068445750.1">
    <property type="nucleotide sequence ID" value="NZ_LXEW01000047.1"/>
</dbReference>
<dbReference type="InterPro" id="IPR016024">
    <property type="entry name" value="ARM-type_fold"/>
</dbReference>
<dbReference type="Proteomes" id="UP000078224">
    <property type="component" value="Unassembled WGS sequence"/>
</dbReference>
<reference evidence="1 2" key="1">
    <citation type="submission" date="2016-04" db="EMBL/GenBank/DDBJ databases">
        <title>ATOL: Assembling a taxonomically balanced genome-scale reconstruction of the evolutionary history of the Enterobacteriaceae.</title>
        <authorList>
            <person name="Plunkett G.III."/>
            <person name="Neeno-Eckwall E.C."/>
            <person name="Glasner J.D."/>
            <person name="Perna N.T."/>
        </authorList>
    </citation>
    <scope>NUCLEOTIDE SEQUENCE [LARGE SCALE GENOMIC DNA]</scope>
    <source>
        <strain evidence="1 2">ATCC 35613</strain>
    </source>
</reference>
<dbReference type="InterPro" id="IPR011989">
    <property type="entry name" value="ARM-like"/>
</dbReference>
<dbReference type="OrthoDB" id="6456985at2"/>
<dbReference type="SUPFAM" id="SSF48371">
    <property type="entry name" value="ARM repeat"/>
    <property type="match status" value="1"/>
</dbReference>
<gene>
    <name evidence="1" type="ORF">M998_3296</name>
</gene>
<evidence type="ECO:0008006" key="3">
    <source>
        <dbReference type="Google" id="ProtNLM"/>
    </source>
</evidence>
<proteinExistence type="predicted"/>